<name>A0ABS4IXM6_9BACL</name>
<dbReference type="GO" id="GO:0016787">
    <property type="term" value="F:hydrolase activity"/>
    <property type="evidence" value="ECO:0007669"/>
    <property type="project" value="UniProtKB-KW"/>
</dbReference>
<dbReference type="InterPro" id="IPR006680">
    <property type="entry name" value="Amidohydro-rel"/>
</dbReference>
<feature type="domain" description="Amidohydrolase-related" evidence="1">
    <location>
        <begin position="89"/>
        <end position="243"/>
    </location>
</feature>
<keyword evidence="2" id="KW-0378">Hydrolase</keyword>
<evidence type="ECO:0000313" key="3">
    <source>
        <dbReference type="Proteomes" id="UP001519287"/>
    </source>
</evidence>
<accession>A0ABS4IXM6</accession>
<organism evidence="2 3">
    <name type="scientific">Paenibacillus eucommiae</name>
    <dbReference type="NCBI Taxonomy" id="1355755"/>
    <lineage>
        <taxon>Bacteria</taxon>
        <taxon>Bacillati</taxon>
        <taxon>Bacillota</taxon>
        <taxon>Bacilli</taxon>
        <taxon>Bacillales</taxon>
        <taxon>Paenibacillaceae</taxon>
        <taxon>Paenibacillus</taxon>
    </lineage>
</organism>
<proteinExistence type="predicted"/>
<sequence>MKKIDINHMIGDWVGADLDSLNELQVQQELDYYRIDKIVAYHAMARSYNPISGNERLLKLARSDGFENIIPCLILSPHYKYAVGWNALEELLLEEKIRFAKLCPKEHGYYLHSKHTHELFQIASKLNIHLLIDYEDIIDAAGTELPEFENLLQTFPTVNVIVTAFRHRRNMVIYTYMERFPNFYTELSLFDNWLAYEELVKRFGSDRLLWGSNMPFNKPGSAISMLSYADISKSDKEKIAFGNLELLLQGGV</sequence>
<keyword evidence="3" id="KW-1185">Reference proteome</keyword>
<comment type="caution">
    <text evidence="2">The sequence shown here is derived from an EMBL/GenBank/DDBJ whole genome shotgun (WGS) entry which is preliminary data.</text>
</comment>
<dbReference type="SUPFAM" id="SSF51556">
    <property type="entry name" value="Metallo-dependent hydrolases"/>
    <property type="match status" value="1"/>
</dbReference>
<reference evidence="2 3" key="1">
    <citation type="submission" date="2021-03" db="EMBL/GenBank/DDBJ databases">
        <title>Genomic Encyclopedia of Type Strains, Phase IV (KMG-IV): sequencing the most valuable type-strain genomes for metagenomic binning, comparative biology and taxonomic classification.</title>
        <authorList>
            <person name="Goeker M."/>
        </authorList>
    </citation>
    <scope>NUCLEOTIDE SEQUENCE [LARGE SCALE GENOMIC DNA]</scope>
    <source>
        <strain evidence="2 3">DSM 26048</strain>
    </source>
</reference>
<dbReference type="Pfam" id="PF04909">
    <property type="entry name" value="Amidohydro_2"/>
    <property type="match status" value="1"/>
</dbReference>
<evidence type="ECO:0000259" key="1">
    <source>
        <dbReference type="Pfam" id="PF04909"/>
    </source>
</evidence>
<dbReference type="RefSeq" id="WP_209973074.1">
    <property type="nucleotide sequence ID" value="NZ_JAGGLB010000012.1"/>
</dbReference>
<dbReference type="EMBL" id="JAGGLB010000012">
    <property type="protein sequence ID" value="MBP1992263.1"/>
    <property type="molecule type" value="Genomic_DNA"/>
</dbReference>
<dbReference type="InterPro" id="IPR032466">
    <property type="entry name" value="Metal_Hydrolase"/>
</dbReference>
<dbReference type="Gene3D" id="3.20.20.140">
    <property type="entry name" value="Metal-dependent hydrolases"/>
    <property type="match status" value="1"/>
</dbReference>
<dbReference type="Proteomes" id="UP001519287">
    <property type="component" value="Unassembled WGS sequence"/>
</dbReference>
<gene>
    <name evidence="2" type="ORF">J2Z66_003871</name>
</gene>
<evidence type="ECO:0000313" key="2">
    <source>
        <dbReference type="EMBL" id="MBP1992263.1"/>
    </source>
</evidence>
<protein>
    <submittedName>
        <fullName evidence="2">TIM-barrel fold metal-dependent hydrolase</fullName>
    </submittedName>
</protein>